<dbReference type="PANTHER" id="PTHR11783">
    <property type="entry name" value="SULFOTRANSFERASE SULT"/>
    <property type="match status" value="1"/>
</dbReference>
<protein>
    <recommendedName>
        <fullName evidence="3">Sulfotransferase domain-containing protein</fullName>
    </recommendedName>
</protein>
<evidence type="ECO:0000259" key="3">
    <source>
        <dbReference type="Pfam" id="PF00685"/>
    </source>
</evidence>
<evidence type="ECO:0000256" key="1">
    <source>
        <dbReference type="ARBA" id="ARBA00005771"/>
    </source>
</evidence>
<keyword evidence="5" id="KW-1185">Reference proteome</keyword>
<accession>A0A8R2C802</accession>
<dbReference type="Gene3D" id="3.40.50.300">
    <property type="entry name" value="P-loop containing nucleotide triphosphate hydrolases"/>
    <property type="match status" value="1"/>
</dbReference>
<dbReference type="GO" id="GO:0008146">
    <property type="term" value="F:sulfotransferase activity"/>
    <property type="evidence" value="ECO:0007669"/>
    <property type="project" value="InterPro"/>
</dbReference>
<evidence type="ECO:0000313" key="4">
    <source>
        <dbReference type="EnsemblMetazoa" id="XP_012549333.1"/>
    </source>
</evidence>
<dbReference type="EnsemblMetazoa" id="XM_012693879.3">
    <property type="protein sequence ID" value="XP_012549333.1"/>
    <property type="gene ID" value="LOC101738942"/>
</dbReference>
<evidence type="ECO:0000313" key="5">
    <source>
        <dbReference type="Proteomes" id="UP000005204"/>
    </source>
</evidence>
<name>A0A8R2C802_BOMMO</name>
<dbReference type="OrthoDB" id="205623at2759"/>
<sequence length="347" mass="40381">MASNRNCPEIRENGEEESTELRRLFKGLENCPGFVRVGPAGYLFSVAFEPEIKSIYNMEVRATDIYVATFPRSGTTWTQEMVWLLLNDLDYAKAASLNLVDRYINVGISIWGLASRAKGAKILKFKEEDKRKYKQIITPGCELLAAASDPRFIKTHLPMCMLPPNLIETAKIVYVARDPRDVVVSLYHFYRLMPVPQFTGDFKTFWNMFVRDNVIRTPYFAHIKEAWELRNHPNMLFLFYEELKNDLSNTIKRTAKFFNKEYTDEQISVLCNHLNINNFRHNDSVSLNFLADVFIPGEEPFIRKGKVGGWRDYFDDEMTVECEQWMAKKLKETGIQFPVFSNDVTKK</sequence>
<dbReference type="RefSeq" id="XP_012549333.1">
    <property type="nucleotide sequence ID" value="XM_012693879.4"/>
</dbReference>
<proteinExistence type="inferred from homology"/>
<evidence type="ECO:0000256" key="2">
    <source>
        <dbReference type="ARBA" id="ARBA00022679"/>
    </source>
</evidence>
<dbReference type="SUPFAM" id="SSF52540">
    <property type="entry name" value="P-loop containing nucleoside triphosphate hydrolases"/>
    <property type="match status" value="1"/>
</dbReference>
<dbReference type="InterPro" id="IPR000863">
    <property type="entry name" value="Sulfotransferase_dom"/>
</dbReference>
<dbReference type="InterPro" id="IPR027417">
    <property type="entry name" value="P-loop_NTPase"/>
</dbReference>
<dbReference type="GeneID" id="101738942"/>
<organism evidence="4 5">
    <name type="scientific">Bombyx mori</name>
    <name type="common">Silk moth</name>
    <dbReference type="NCBI Taxonomy" id="7091"/>
    <lineage>
        <taxon>Eukaryota</taxon>
        <taxon>Metazoa</taxon>
        <taxon>Ecdysozoa</taxon>
        <taxon>Arthropoda</taxon>
        <taxon>Hexapoda</taxon>
        <taxon>Insecta</taxon>
        <taxon>Pterygota</taxon>
        <taxon>Neoptera</taxon>
        <taxon>Endopterygota</taxon>
        <taxon>Lepidoptera</taxon>
        <taxon>Glossata</taxon>
        <taxon>Ditrysia</taxon>
        <taxon>Bombycoidea</taxon>
        <taxon>Bombycidae</taxon>
        <taxon>Bombycinae</taxon>
        <taxon>Bombyx</taxon>
    </lineage>
</organism>
<comment type="similarity">
    <text evidence="1">Belongs to the sulfotransferase 1 family.</text>
</comment>
<dbReference type="Proteomes" id="UP000005204">
    <property type="component" value="Unassembled WGS sequence"/>
</dbReference>
<dbReference type="AlphaFoldDB" id="A0A8R2C802"/>
<keyword evidence="2" id="KW-0808">Transferase</keyword>
<reference evidence="5" key="1">
    <citation type="journal article" date="2008" name="Insect Biochem. Mol. Biol.">
        <title>The genome of a lepidopteran model insect, the silkworm Bombyx mori.</title>
        <authorList>
            <consortium name="International Silkworm Genome Consortium"/>
        </authorList>
    </citation>
    <scope>NUCLEOTIDE SEQUENCE [LARGE SCALE GENOMIC DNA]</scope>
    <source>
        <strain evidence="5">p50T</strain>
    </source>
</reference>
<dbReference type="Pfam" id="PF00685">
    <property type="entry name" value="Sulfotransfer_1"/>
    <property type="match status" value="1"/>
</dbReference>
<feature type="domain" description="Sulfotransferase" evidence="3">
    <location>
        <begin position="63"/>
        <end position="334"/>
    </location>
</feature>
<reference evidence="4" key="2">
    <citation type="submission" date="2022-06" db="UniProtKB">
        <authorList>
            <consortium name="EnsemblMetazoa"/>
        </authorList>
    </citation>
    <scope>IDENTIFICATION</scope>
    <source>
        <strain evidence="4">p50T (Dazao)</strain>
    </source>
</reference>
<dbReference type="KEGG" id="bmor:101738942"/>